<keyword evidence="7" id="KW-1015">Disulfide bond</keyword>
<dbReference type="SUPFAM" id="SSF81321">
    <property type="entry name" value="Family A G protein-coupled receptor-like"/>
    <property type="match status" value="1"/>
</dbReference>
<evidence type="ECO:0000256" key="6">
    <source>
        <dbReference type="ARBA" id="ARBA00023136"/>
    </source>
</evidence>
<keyword evidence="10 11" id="KW-0807">Transducer</keyword>
<evidence type="ECO:0000313" key="15">
    <source>
        <dbReference type="Proteomes" id="UP000001554"/>
    </source>
</evidence>
<dbReference type="GO" id="GO:0007218">
    <property type="term" value="P:neuropeptide signaling pathway"/>
    <property type="evidence" value="ECO:0000318"/>
    <property type="project" value="GO_Central"/>
</dbReference>
<evidence type="ECO:0000256" key="13">
    <source>
        <dbReference type="SAM" id="Phobius"/>
    </source>
</evidence>
<reference evidence="15" key="1">
    <citation type="journal article" date="2020" name="Nat. Ecol. Evol.">
        <title>Deeply conserved synteny resolves early events in vertebrate evolution.</title>
        <authorList>
            <person name="Simakov O."/>
            <person name="Marletaz F."/>
            <person name="Yue J.X."/>
            <person name="O'Connell B."/>
            <person name="Jenkins J."/>
            <person name="Brandt A."/>
            <person name="Calef R."/>
            <person name="Tung C.H."/>
            <person name="Huang T.K."/>
            <person name="Schmutz J."/>
            <person name="Satoh N."/>
            <person name="Yu J.K."/>
            <person name="Putnam N.H."/>
            <person name="Green R.E."/>
            <person name="Rokhsar D.S."/>
        </authorList>
    </citation>
    <scope>NUCLEOTIDE SEQUENCE [LARGE SCALE GENOMIC DNA]</scope>
    <source>
        <strain evidence="15">S238N-H82</strain>
    </source>
</reference>
<feature type="transmembrane region" description="Helical" evidence="13">
    <location>
        <begin position="203"/>
        <end position="231"/>
    </location>
</feature>
<keyword evidence="3 11" id="KW-0812">Transmembrane</keyword>
<keyword evidence="15" id="KW-1185">Reference proteome</keyword>
<evidence type="ECO:0000256" key="2">
    <source>
        <dbReference type="ARBA" id="ARBA00022475"/>
    </source>
</evidence>
<dbReference type="FunFam" id="1.20.1070.10:FF:000593">
    <property type="entry name" value="Uncharacterized protein"/>
    <property type="match status" value="1"/>
</dbReference>
<comment type="subcellular location">
    <subcellularLocation>
        <location evidence="1">Cell membrane</location>
        <topology evidence="1">Multi-pass membrane protein</topology>
    </subcellularLocation>
</comment>
<evidence type="ECO:0000256" key="9">
    <source>
        <dbReference type="ARBA" id="ARBA00023180"/>
    </source>
</evidence>
<keyword evidence="9" id="KW-0325">Glycoprotein</keyword>
<keyword evidence="5 11" id="KW-0297">G-protein coupled receptor</keyword>
<dbReference type="GO" id="GO:0004930">
    <property type="term" value="F:G protein-coupled receptor activity"/>
    <property type="evidence" value="ECO:0000318"/>
    <property type="project" value="GO_Central"/>
</dbReference>
<evidence type="ECO:0000256" key="7">
    <source>
        <dbReference type="ARBA" id="ARBA00023157"/>
    </source>
</evidence>
<dbReference type="Proteomes" id="UP000001554">
    <property type="component" value="Chromosome 10"/>
</dbReference>
<keyword evidence="4 13" id="KW-1133">Transmembrane helix</keyword>
<dbReference type="PRINTS" id="PR00663">
    <property type="entry name" value="GALANINR"/>
</dbReference>
<sequence length="381" mass="41916">MGDYNSSGGPWAATEPDEPVTAAPDWGDPPLGPEATAVPIVFALICVVGLAGNLLVIYVVWKYERMKSVTNYYIVNLAVADVAFLLCCVPFSAAGFATTSWHYGLFMCKFVFYFMQVTTMATCLTLAALSIDRYVAIVHPVSSIDRRTPALAMAISGCIWIGSFLLSVPVAIYTQLVEGFWYGPQVYCQEQWPSPQAELGYNIYTILISYVIPLLISATSHTLIVCSLYKNSVQPLQNQQNEQQALRKKKKVTRMVAVVVILFAACWLPNHLINLCSQLKVVHLGYEVYCMKIAALCLSYANSAANPFVYGFMGQNFRKSFKKAFPRCFHQNRVAVMMPDGARAGGSGSRGGTGSGNGNNVNLKPFVQNKVYTVEERIPTV</sequence>
<evidence type="ECO:0000259" key="14">
    <source>
        <dbReference type="PROSITE" id="PS50262"/>
    </source>
</evidence>
<comment type="similarity">
    <text evidence="11">Belongs to the G-protein coupled receptor 1 family.</text>
</comment>
<name>A0A9J7LX39_BRAFL</name>
<dbReference type="OMA" id="VTTMATC"/>
<evidence type="ECO:0000256" key="12">
    <source>
        <dbReference type="SAM" id="MobiDB-lite"/>
    </source>
</evidence>
<evidence type="ECO:0000256" key="11">
    <source>
        <dbReference type="RuleBase" id="RU000688"/>
    </source>
</evidence>
<protein>
    <submittedName>
        <fullName evidence="16">G-protein coupled receptor 54-like</fullName>
    </submittedName>
</protein>
<dbReference type="InterPro" id="IPR000276">
    <property type="entry name" value="GPCR_Rhodpsn"/>
</dbReference>
<dbReference type="PANTHER" id="PTHR45695">
    <property type="entry name" value="LEUCOKININ RECEPTOR-RELATED"/>
    <property type="match status" value="1"/>
</dbReference>
<feature type="transmembrane region" description="Helical" evidence="13">
    <location>
        <begin position="37"/>
        <end position="61"/>
    </location>
</feature>
<feature type="transmembrane region" description="Helical" evidence="13">
    <location>
        <begin position="293"/>
        <end position="313"/>
    </location>
</feature>
<proteinExistence type="inferred from homology"/>
<dbReference type="GO" id="GO:0043005">
    <property type="term" value="C:neuron projection"/>
    <property type="evidence" value="ECO:0000318"/>
    <property type="project" value="GO_Central"/>
</dbReference>
<dbReference type="GO" id="GO:0005886">
    <property type="term" value="C:plasma membrane"/>
    <property type="evidence" value="ECO:0000318"/>
    <property type="project" value="GO_Central"/>
</dbReference>
<reference evidence="16" key="2">
    <citation type="submission" date="2025-08" db="UniProtKB">
        <authorList>
            <consortium name="RefSeq"/>
        </authorList>
    </citation>
    <scope>IDENTIFICATION</scope>
    <source>
        <strain evidence="16">S238N-H82</strain>
        <tissue evidence="16">Testes</tissue>
    </source>
</reference>
<organism evidence="15 16">
    <name type="scientific">Branchiostoma floridae</name>
    <name type="common">Florida lancelet</name>
    <name type="synonym">Amphioxus</name>
    <dbReference type="NCBI Taxonomy" id="7739"/>
    <lineage>
        <taxon>Eukaryota</taxon>
        <taxon>Metazoa</taxon>
        <taxon>Chordata</taxon>
        <taxon>Cephalochordata</taxon>
        <taxon>Leptocardii</taxon>
        <taxon>Amphioxiformes</taxon>
        <taxon>Branchiostomatidae</taxon>
        <taxon>Branchiostoma</taxon>
    </lineage>
</organism>
<dbReference type="GO" id="GO:0042923">
    <property type="term" value="F:neuropeptide binding"/>
    <property type="evidence" value="ECO:0000318"/>
    <property type="project" value="GO_Central"/>
</dbReference>
<accession>A0A9J7LX39</accession>
<dbReference type="PROSITE" id="PS00237">
    <property type="entry name" value="G_PROTEIN_RECEP_F1_1"/>
    <property type="match status" value="1"/>
</dbReference>
<feature type="transmembrane region" description="Helical" evidence="13">
    <location>
        <begin position="150"/>
        <end position="172"/>
    </location>
</feature>
<evidence type="ECO:0000256" key="4">
    <source>
        <dbReference type="ARBA" id="ARBA00022989"/>
    </source>
</evidence>
<feature type="transmembrane region" description="Helical" evidence="13">
    <location>
        <begin position="110"/>
        <end position="129"/>
    </location>
</feature>
<evidence type="ECO:0000256" key="5">
    <source>
        <dbReference type="ARBA" id="ARBA00023040"/>
    </source>
</evidence>
<feature type="domain" description="G-protein coupled receptors family 1 profile" evidence="14">
    <location>
        <begin position="52"/>
        <end position="310"/>
    </location>
</feature>
<keyword evidence="6 13" id="KW-0472">Membrane</keyword>
<dbReference type="SMART" id="SM01381">
    <property type="entry name" value="7TM_GPCR_Srsx"/>
    <property type="match status" value="1"/>
</dbReference>
<feature type="transmembrane region" description="Helical" evidence="13">
    <location>
        <begin position="73"/>
        <end position="98"/>
    </location>
</feature>
<dbReference type="InterPro" id="IPR000405">
    <property type="entry name" value="Galanin_rcpt"/>
</dbReference>
<feature type="region of interest" description="Disordered" evidence="12">
    <location>
        <begin position="1"/>
        <end position="26"/>
    </location>
</feature>
<dbReference type="Gene3D" id="1.20.1070.10">
    <property type="entry name" value="Rhodopsin 7-helix transmembrane proteins"/>
    <property type="match status" value="1"/>
</dbReference>
<dbReference type="PROSITE" id="PS50262">
    <property type="entry name" value="G_PROTEIN_RECEP_F1_2"/>
    <property type="match status" value="1"/>
</dbReference>
<gene>
    <name evidence="16" type="primary">LOC118425077</name>
</gene>
<dbReference type="PRINTS" id="PR00237">
    <property type="entry name" value="GPCRRHODOPSN"/>
</dbReference>
<dbReference type="OrthoDB" id="2132067at2759"/>
<dbReference type="GeneID" id="118425077"/>
<evidence type="ECO:0000256" key="1">
    <source>
        <dbReference type="ARBA" id="ARBA00004651"/>
    </source>
</evidence>
<keyword evidence="2" id="KW-1003">Cell membrane</keyword>
<dbReference type="InterPro" id="IPR017452">
    <property type="entry name" value="GPCR_Rhodpsn_7TM"/>
</dbReference>
<evidence type="ECO:0000256" key="10">
    <source>
        <dbReference type="ARBA" id="ARBA00023224"/>
    </source>
</evidence>
<feature type="transmembrane region" description="Helical" evidence="13">
    <location>
        <begin position="252"/>
        <end position="273"/>
    </location>
</feature>
<dbReference type="AlphaFoldDB" id="A0A9J7LX39"/>
<evidence type="ECO:0000256" key="8">
    <source>
        <dbReference type="ARBA" id="ARBA00023170"/>
    </source>
</evidence>
<dbReference type="PANTHER" id="PTHR45695:SF23">
    <property type="entry name" value="GALANIN-LIKE G-PROTEIN COUPLED RECEPTOR NPR-9"/>
    <property type="match status" value="1"/>
</dbReference>
<dbReference type="KEGG" id="bfo:118425077"/>
<dbReference type="CDD" id="cd15095">
    <property type="entry name" value="7tmA_KiSS1R"/>
    <property type="match status" value="1"/>
</dbReference>
<evidence type="ECO:0000256" key="3">
    <source>
        <dbReference type="ARBA" id="ARBA00022692"/>
    </source>
</evidence>
<dbReference type="RefSeq" id="XP_035689789.1">
    <property type="nucleotide sequence ID" value="XM_035833896.1"/>
</dbReference>
<keyword evidence="8 11" id="KW-0675">Receptor</keyword>
<dbReference type="Pfam" id="PF00001">
    <property type="entry name" value="7tm_1"/>
    <property type="match status" value="1"/>
</dbReference>
<evidence type="ECO:0000313" key="16">
    <source>
        <dbReference type="RefSeq" id="XP_035689789.1"/>
    </source>
</evidence>